<protein>
    <submittedName>
        <fullName evidence="1">Uncharacterized protein</fullName>
    </submittedName>
</protein>
<keyword evidence="2" id="KW-1185">Reference proteome</keyword>
<evidence type="ECO:0000313" key="2">
    <source>
        <dbReference type="Proteomes" id="UP000807342"/>
    </source>
</evidence>
<organism evidence="1 2">
    <name type="scientific">Macrolepiota fuliginosa MF-IS2</name>
    <dbReference type="NCBI Taxonomy" id="1400762"/>
    <lineage>
        <taxon>Eukaryota</taxon>
        <taxon>Fungi</taxon>
        <taxon>Dikarya</taxon>
        <taxon>Basidiomycota</taxon>
        <taxon>Agaricomycotina</taxon>
        <taxon>Agaricomycetes</taxon>
        <taxon>Agaricomycetidae</taxon>
        <taxon>Agaricales</taxon>
        <taxon>Agaricineae</taxon>
        <taxon>Agaricaceae</taxon>
        <taxon>Macrolepiota</taxon>
    </lineage>
</organism>
<gene>
    <name evidence="1" type="ORF">P691DRAFT_630793</name>
</gene>
<comment type="caution">
    <text evidence="1">The sequence shown here is derived from an EMBL/GenBank/DDBJ whole genome shotgun (WGS) entry which is preliminary data.</text>
</comment>
<feature type="non-terminal residue" evidence="1">
    <location>
        <position position="1"/>
    </location>
</feature>
<name>A0A9P5X046_9AGAR</name>
<proteinExistence type="predicted"/>
<dbReference type="Proteomes" id="UP000807342">
    <property type="component" value="Unassembled WGS sequence"/>
</dbReference>
<accession>A0A9P5X046</accession>
<evidence type="ECO:0000313" key="1">
    <source>
        <dbReference type="EMBL" id="KAF9441555.1"/>
    </source>
</evidence>
<dbReference type="EMBL" id="MU151865">
    <property type="protein sequence ID" value="KAF9441555.1"/>
    <property type="molecule type" value="Genomic_DNA"/>
</dbReference>
<dbReference type="AlphaFoldDB" id="A0A9P5X046"/>
<sequence length="64" mass="7144">IFTDSISCAKLLFDYSAHSAHQDTLVVAPPLARWLALSPTNMITFWQIPSSAKWSIHHKAHTLA</sequence>
<dbReference type="OrthoDB" id="3258143at2759"/>
<reference evidence="1" key="1">
    <citation type="submission" date="2020-11" db="EMBL/GenBank/DDBJ databases">
        <authorList>
            <consortium name="DOE Joint Genome Institute"/>
            <person name="Ahrendt S."/>
            <person name="Riley R."/>
            <person name="Andreopoulos W."/>
            <person name="Labutti K."/>
            <person name="Pangilinan J."/>
            <person name="Ruiz-Duenas F.J."/>
            <person name="Barrasa J.M."/>
            <person name="Sanchez-Garcia M."/>
            <person name="Camarero S."/>
            <person name="Miyauchi S."/>
            <person name="Serrano A."/>
            <person name="Linde D."/>
            <person name="Babiker R."/>
            <person name="Drula E."/>
            <person name="Ayuso-Fernandez I."/>
            <person name="Pacheco R."/>
            <person name="Padilla G."/>
            <person name="Ferreira P."/>
            <person name="Barriuso J."/>
            <person name="Kellner H."/>
            <person name="Castanera R."/>
            <person name="Alfaro M."/>
            <person name="Ramirez L."/>
            <person name="Pisabarro A.G."/>
            <person name="Kuo A."/>
            <person name="Tritt A."/>
            <person name="Lipzen A."/>
            <person name="He G."/>
            <person name="Yan M."/>
            <person name="Ng V."/>
            <person name="Cullen D."/>
            <person name="Martin F."/>
            <person name="Rosso M.-N."/>
            <person name="Henrissat B."/>
            <person name="Hibbett D."/>
            <person name="Martinez A.T."/>
            <person name="Grigoriev I.V."/>
        </authorList>
    </citation>
    <scope>NUCLEOTIDE SEQUENCE</scope>
    <source>
        <strain evidence="1">MF-IS2</strain>
    </source>
</reference>
<feature type="non-terminal residue" evidence="1">
    <location>
        <position position="64"/>
    </location>
</feature>